<protein>
    <recommendedName>
        <fullName evidence="1">SnoaL-like domain-containing protein</fullName>
    </recommendedName>
</protein>
<gene>
    <name evidence="2" type="ORF">Ani05nite_69570</name>
</gene>
<dbReference type="EMBL" id="BOMQ01000084">
    <property type="protein sequence ID" value="GIE53423.1"/>
    <property type="molecule type" value="Genomic_DNA"/>
</dbReference>
<dbReference type="InterPro" id="IPR032710">
    <property type="entry name" value="NTF2-like_dom_sf"/>
</dbReference>
<feature type="domain" description="SnoaL-like" evidence="1">
    <location>
        <begin position="25"/>
        <end position="116"/>
    </location>
</feature>
<dbReference type="CDD" id="cd00531">
    <property type="entry name" value="NTF2_like"/>
    <property type="match status" value="1"/>
</dbReference>
<dbReference type="Gene3D" id="3.10.450.50">
    <property type="match status" value="1"/>
</dbReference>
<dbReference type="Pfam" id="PF12680">
    <property type="entry name" value="SnoaL_2"/>
    <property type="match status" value="1"/>
</dbReference>
<reference evidence="2" key="1">
    <citation type="submission" date="2021-01" db="EMBL/GenBank/DDBJ databases">
        <title>Whole genome shotgun sequence of Actinoplanes nipponensis NBRC 14063.</title>
        <authorList>
            <person name="Komaki H."/>
            <person name="Tamura T."/>
        </authorList>
    </citation>
    <scope>NUCLEOTIDE SEQUENCE</scope>
    <source>
        <strain evidence="2">NBRC 14063</strain>
    </source>
</reference>
<proteinExistence type="predicted"/>
<keyword evidence="3" id="KW-1185">Reference proteome</keyword>
<evidence type="ECO:0000259" key="1">
    <source>
        <dbReference type="Pfam" id="PF12680"/>
    </source>
</evidence>
<dbReference type="AlphaFoldDB" id="A0A919JPK3"/>
<dbReference type="Proteomes" id="UP000647172">
    <property type="component" value="Unassembled WGS sequence"/>
</dbReference>
<comment type="caution">
    <text evidence="2">The sequence shown here is derived from an EMBL/GenBank/DDBJ whole genome shotgun (WGS) entry which is preliminary data.</text>
</comment>
<accession>A0A919JPK3</accession>
<sequence>MGTLTGAVRAEGETMSSLDAVTAWVHNYRRAWESNDPEHIGGLFADDAAYFTEPYAKPWLGRDEIVAQWLRRRDEPGGTTFEWHPLIVTEDLAVIEATTVYRAPARTFSNMWVLRLDNLGQARQFTEWWMQHPAPTAE</sequence>
<name>A0A919JPK3_9ACTN</name>
<dbReference type="SUPFAM" id="SSF54427">
    <property type="entry name" value="NTF2-like"/>
    <property type="match status" value="1"/>
</dbReference>
<evidence type="ECO:0000313" key="2">
    <source>
        <dbReference type="EMBL" id="GIE53423.1"/>
    </source>
</evidence>
<dbReference type="InterPro" id="IPR037401">
    <property type="entry name" value="SnoaL-like"/>
</dbReference>
<organism evidence="2 3">
    <name type="scientific">Actinoplanes nipponensis</name>
    <dbReference type="NCBI Taxonomy" id="135950"/>
    <lineage>
        <taxon>Bacteria</taxon>
        <taxon>Bacillati</taxon>
        <taxon>Actinomycetota</taxon>
        <taxon>Actinomycetes</taxon>
        <taxon>Micromonosporales</taxon>
        <taxon>Micromonosporaceae</taxon>
        <taxon>Actinoplanes</taxon>
    </lineage>
</organism>
<evidence type="ECO:0000313" key="3">
    <source>
        <dbReference type="Proteomes" id="UP000647172"/>
    </source>
</evidence>